<dbReference type="EMBL" id="CP024793">
    <property type="protein sequence ID" value="AUB44295.1"/>
    <property type="molecule type" value="Genomic_DNA"/>
</dbReference>
<dbReference type="KEGG" id="nfl:COO91_10518"/>
<accession>A0A2K8TB33</accession>
<organism evidence="2 3">
    <name type="scientific">Nostoc flagelliforme CCNUN1</name>
    <dbReference type="NCBI Taxonomy" id="2038116"/>
    <lineage>
        <taxon>Bacteria</taxon>
        <taxon>Bacillati</taxon>
        <taxon>Cyanobacteriota</taxon>
        <taxon>Cyanophyceae</taxon>
        <taxon>Nostocales</taxon>
        <taxon>Nostocaceae</taxon>
        <taxon>Nostoc</taxon>
    </lineage>
</organism>
<gene>
    <name evidence="2" type="ORF">COO91_10518</name>
</gene>
<evidence type="ECO:0000256" key="1">
    <source>
        <dbReference type="SAM" id="MobiDB-lite"/>
    </source>
</evidence>
<keyword evidence="2" id="KW-0614">Plasmid</keyword>
<geneLocation type="plasmid" evidence="3">
    <name>pnfsy08</name>
</geneLocation>
<protein>
    <submittedName>
        <fullName evidence="2">Uncharacterized protein</fullName>
    </submittedName>
</protein>
<name>A0A2K8TB33_9NOSO</name>
<dbReference type="Proteomes" id="UP000232003">
    <property type="component" value="Plasmid pNFSY08"/>
</dbReference>
<evidence type="ECO:0000313" key="2">
    <source>
        <dbReference type="EMBL" id="AUB44295.1"/>
    </source>
</evidence>
<proteinExistence type="predicted"/>
<sequence>MEHNHHKTEAHAANDWLCGQSRLLGVECSPSKLLGDKQINPSNDQLPEISPSNDISPSKMRRHKGEGSGSIHWRVITKNGKNYHQAYYHYKFWSEGDRRREIVEVCSQAAAESSSADGVGESGNGEILQVLGVMKSSK</sequence>
<reference evidence="2 3" key="1">
    <citation type="submission" date="2017-11" db="EMBL/GenBank/DDBJ databases">
        <title>Complete genome of a free-living desiccation-tolerant cyanobacterium and its photosynthetic adaptation to extreme terrestrial habitat.</title>
        <authorList>
            <person name="Shang J."/>
        </authorList>
    </citation>
    <scope>NUCLEOTIDE SEQUENCE [LARGE SCALE GENOMIC DNA]</scope>
    <source>
        <strain evidence="2 3">CCNUN1</strain>
        <plasmid evidence="3">pnfsy08</plasmid>
    </source>
</reference>
<keyword evidence="3" id="KW-1185">Reference proteome</keyword>
<feature type="compositionally biased region" description="Polar residues" evidence="1">
    <location>
        <begin position="39"/>
        <end position="56"/>
    </location>
</feature>
<feature type="region of interest" description="Disordered" evidence="1">
    <location>
        <begin position="35"/>
        <end position="71"/>
    </location>
</feature>
<dbReference type="AlphaFoldDB" id="A0A2K8TB33"/>
<evidence type="ECO:0000313" key="3">
    <source>
        <dbReference type="Proteomes" id="UP000232003"/>
    </source>
</evidence>